<dbReference type="Pfam" id="PF04389">
    <property type="entry name" value="Peptidase_M28"/>
    <property type="match status" value="1"/>
</dbReference>
<feature type="domain" description="Peptidase M28" evidence="22">
    <location>
        <begin position="289"/>
        <end position="507"/>
    </location>
</feature>
<reference evidence="23 24" key="1">
    <citation type="submission" date="2020-08" db="EMBL/GenBank/DDBJ databases">
        <title>Acidobacteriota in marine sediments use diverse sulfur dissimilation pathways.</title>
        <authorList>
            <person name="Wasmund K."/>
        </authorList>
    </citation>
    <scope>NUCLEOTIDE SEQUENCE [LARGE SCALE GENOMIC DNA]</scope>
    <source>
        <strain evidence="23">MAG AM3-A</strain>
    </source>
</reference>
<evidence type="ECO:0000256" key="8">
    <source>
        <dbReference type="ARBA" id="ARBA00022670"/>
    </source>
</evidence>
<evidence type="ECO:0000256" key="11">
    <source>
        <dbReference type="ARBA" id="ARBA00022801"/>
    </source>
</evidence>
<keyword evidence="12" id="KW-0256">Endoplasmic reticulum</keyword>
<evidence type="ECO:0000256" key="19">
    <source>
        <dbReference type="ARBA" id="ARBA00025833"/>
    </source>
</evidence>
<evidence type="ECO:0000256" key="5">
    <source>
        <dbReference type="ARBA" id="ARBA00014116"/>
    </source>
</evidence>
<keyword evidence="16" id="KW-0865">Zymogen</keyword>
<dbReference type="GO" id="GO:0005764">
    <property type="term" value="C:lysosome"/>
    <property type="evidence" value="ECO:0007669"/>
    <property type="project" value="UniProtKB-SubCell"/>
</dbReference>
<keyword evidence="13" id="KW-0862">Zinc</keyword>
<evidence type="ECO:0000256" key="21">
    <source>
        <dbReference type="SAM" id="SignalP"/>
    </source>
</evidence>
<feature type="chain" id="PRO_5035262944" description="Carboxypeptidase Q" evidence="21">
    <location>
        <begin position="23"/>
        <end position="532"/>
    </location>
</feature>
<keyword evidence="17" id="KW-0325">Glycoprotein</keyword>
<evidence type="ECO:0000256" key="3">
    <source>
        <dbReference type="ARBA" id="ARBA00004555"/>
    </source>
</evidence>
<evidence type="ECO:0000256" key="13">
    <source>
        <dbReference type="ARBA" id="ARBA00022833"/>
    </source>
</evidence>
<keyword evidence="11" id="KW-0378">Hydrolase</keyword>
<evidence type="ECO:0000256" key="6">
    <source>
        <dbReference type="ARBA" id="ARBA00022525"/>
    </source>
</evidence>
<dbReference type="EMBL" id="JACXWA010000012">
    <property type="protein sequence ID" value="MBD3869914.1"/>
    <property type="molecule type" value="Genomic_DNA"/>
</dbReference>
<evidence type="ECO:0000256" key="2">
    <source>
        <dbReference type="ARBA" id="ARBA00004371"/>
    </source>
</evidence>
<comment type="caution">
    <text evidence="23">The sequence shown here is derived from an EMBL/GenBank/DDBJ whole genome shotgun (WGS) entry which is preliminary data.</text>
</comment>
<comment type="subunit">
    <text evidence="19">Homodimer. The monomeric form is inactive while the homodimer is active.</text>
</comment>
<dbReference type="Gene3D" id="3.50.30.30">
    <property type="match status" value="1"/>
</dbReference>
<accession>A0A8J7CFT7</accession>
<keyword evidence="8" id="KW-0645">Protease</keyword>
<evidence type="ECO:0000256" key="14">
    <source>
        <dbReference type="ARBA" id="ARBA00023034"/>
    </source>
</evidence>
<evidence type="ECO:0000256" key="16">
    <source>
        <dbReference type="ARBA" id="ARBA00023145"/>
    </source>
</evidence>
<evidence type="ECO:0000256" key="18">
    <source>
        <dbReference type="ARBA" id="ARBA00023228"/>
    </source>
</evidence>
<keyword evidence="15" id="KW-0482">Metalloprotease</keyword>
<dbReference type="GO" id="GO:0004180">
    <property type="term" value="F:carboxypeptidase activity"/>
    <property type="evidence" value="ECO:0007669"/>
    <property type="project" value="UniProtKB-KW"/>
</dbReference>
<evidence type="ECO:0000259" key="22">
    <source>
        <dbReference type="Pfam" id="PF04389"/>
    </source>
</evidence>
<evidence type="ECO:0000256" key="9">
    <source>
        <dbReference type="ARBA" id="ARBA00022723"/>
    </source>
</evidence>
<dbReference type="GO" id="GO:0006508">
    <property type="term" value="P:proteolysis"/>
    <property type="evidence" value="ECO:0007669"/>
    <property type="project" value="UniProtKB-KW"/>
</dbReference>
<keyword evidence="6" id="KW-0964">Secreted</keyword>
<protein>
    <recommendedName>
        <fullName evidence="5">Carboxypeptidase Q</fullName>
    </recommendedName>
    <alternativeName>
        <fullName evidence="20">Plasma glutamate carboxypeptidase</fullName>
    </alternativeName>
</protein>
<keyword evidence="7" id="KW-0121">Carboxypeptidase</keyword>
<name>A0A8J7CFT7_9BACT</name>
<evidence type="ECO:0000256" key="15">
    <source>
        <dbReference type="ARBA" id="ARBA00023049"/>
    </source>
</evidence>
<dbReference type="Gene3D" id="3.40.630.10">
    <property type="entry name" value="Zn peptidases"/>
    <property type="match status" value="1"/>
</dbReference>
<evidence type="ECO:0000256" key="12">
    <source>
        <dbReference type="ARBA" id="ARBA00022824"/>
    </source>
</evidence>
<proteinExistence type="predicted"/>
<evidence type="ECO:0000256" key="10">
    <source>
        <dbReference type="ARBA" id="ARBA00022729"/>
    </source>
</evidence>
<dbReference type="PANTHER" id="PTHR12053">
    <property type="entry name" value="PROTEASE FAMILY M28 PLASMA GLUTAMATE CARBOXYPEPTIDASE-RELATED"/>
    <property type="match status" value="1"/>
</dbReference>
<dbReference type="InterPro" id="IPR039866">
    <property type="entry name" value="CPQ"/>
</dbReference>
<sequence>MRRFSSIAFVFSLFLLAPVAFAEEPVDLDAVTKIRDQGFRHSEVMDLAWHLSEGVGPRLTGSPQELEAHRWAEATFEEWGLEAWLEAYDFGRSWMMERAQVRMLEPYVQPLEALPEAWSPGTDGPVRGRVVRATLESVEDLEEWKGKLSGAIVLLEEAAEPTQIDAELFRRWDEVRLEELEQYDVPSDRPSKWRKRMLKRFNFWKSLAAFLEEEGVVATIEPSSRDNGLVRVTGNRSNREGDRPLGVPALAMTTEQYNRLVRMLDREIEPELEIDVAVRWFEEDGQAYNTLADMPGSDLADQIVMVGGHLDSWHTGTGATDNGGNCAVVMEALRILKDAGLKPRRTIRAAFWSGEEQGYMGSRDYVKLHLATRPEPTDPEQLALPTFARERTWPIQPLPGHAKVSAYFNIDNGGGQIRGIYAQENAAIVPIFEAWLEPFADLGADNVTMGTTSGTDHQPFDWVGIPGFQFVQDGMDYMGRTHHSNVDTYDHLNPDDLKKSAVILASFIWHAANRDEMLPRKPMPVAPKEKSD</sequence>
<dbReference type="AlphaFoldDB" id="A0A8J7CFT7"/>
<comment type="subcellular location">
    <subcellularLocation>
        <location evidence="1">Endoplasmic reticulum</location>
    </subcellularLocation>
    <subcellularLocation>
        <location evidence="3">Golgi apparatus</location>
    </subcellularLocation>
    <subcellularLocation>
        <location evidence="2">Lysosome</location>
    </subcellularLocation>
    <subcellularLocation>
        <location evidence="4">Secreted</location>
    </subcellularLocation>
</comment>
<gene>
    <name evidence="23" type="ORF">IFJ97_00975</name>
</gene>
<evidence type="ECO:0000313" key="23">
    <source>
        <dbReference type="EMBL" id="MBD3869914.1"/>
    </source>
</evidence>
<dbReference type="GO" id="GO:0046872">
    <property type="term" value="F:metal ion binding"/>
    <property type="evidence" value="ECO:0007669"/>
    <property type="project" value="UniProtKB-KW"/>
</dbReference>
<dbReference type="InterPro" id="IPR007484">
    <property type="entry name" value="Peptidase_M28"/>
</dbReference>
<evidence type="ECO:0000256" key="7">
    <source>
        <dbReference type="ARBA" id="ARBA00022645"/>
    </source>
</evidence>
<dbReference type="GO" id="GO:0070573">
    <property type="term" value="F:metallodipeptidase activity"/>
    <property type="evidence" value="ECO:0007669"/>
    <property type="project" value="InterPro"/>
</dbReference>
<evidence type="ECO:0000256" key="4">
    <source>
        <dbReference type="ARBA" id="ARBA00004613"/>
    </source>
</evidence>
<evidence type="ECO:0000256" key="20">
    <source>
        <dbReference type="ARBA" id="ARBA00033328"/>
    </source>
</evidence>
<keyword evidence="10 21" id="KW-0732">Signal</keyword>
<dbReference type="Proteomes" id="UP000598633">
    <property type="component" value="Unassembled WGS sequence"/>
</dbReference>
<feature type="signal peptide" evidence="21">
    <location>
        <begin position="1"/>
        <end position="22"/>
    </location>
</feature>
<dbReference type="GO" id="GO:0005576">
    <property type="term" value="C:extracellular region"/>
    <property type="evidence" value="ECO:0007669"/>
    <property type="project" value="UniProtKB-SubCell"/>
</dbReference>
<evidence type="ECO:0000256" key="17">
    <source>
        <dbReference type="ARBA" id="ARBA00023180"/>
    </source>
</evidence>
<keyword evidence="18" id="KW-0458">Lysosome</keyword>
<keyword evidence="9" id="KW-0479">Metal-binding</keyword>
<keyword evidence="14" id="KW-0333">Golgi apparatus</keyword>
<dbReference type="SUPFAM" id="SSF53187">
    <property type="entry name" value="Zn-dependent exopeptidases"/>
    <property type="match status" value="1"/>
</dbReference>
<organism evidence="23 24">
    <name type="scientific">Candidatus Sulfomarinibacter kjeldsenii</name>
    <dbReference type="NCBI Taxonomy" id="2885994"/>
    <lineage>
        <taxon>Bacteria</taxon>
        <taxon>Pseudomonadati</taxon>
        <taxon>Acidobacteriota</taxon>
        <taxon>Thermoanaerobaculia</taxon>
        <taxon>Thermoanaerobaculales</taxon>
        <taxon>Candidatus Sulfomarinibacteraceae</taxon>
        <taxon>Candidatus Sulfomarinibacter</taxon>
    </lineage>
</organism>
<dbReference type="PANTHER" id="PTHR12053:SF3">
    <property type="entry name" value="CARBOXYPEPTIDASE Q"/>
    <property type="match status" value="1"/>
</dbReference>
<evidence type="ECO:0000313" key="24">
    <source>
        <dbReference type="Proteomes" id="UP000598633"/>
    </source>
</evidence>
<evidence type="ECO:0000256" key="1">
    <source>
        <dbReference type="ARBA" id="ARBA00004240"/>
    </source>
</evidence>